<dbReference type="PANTHER" id="PTHR32114">
    <property type="entry name" value="ABC TRANSPORTER ABCH.3"/>
    <property type="match status" value="1"/>
</dbReference>
<name>A0A0A0RNI0_9CAUD</name>
<dbReference type="PANTHER" id="PTHR32114:SF2">
    <property type="entry name" value="ABC TRANSPORTER ABCH.3"/>
    <property type="match status" value="1"/>
</dbReference>
<keyword evidence="1" id="KW-0175">Coiled coil</keyword>
<feature type="domain" description="Rad50/SbcC-type AAA" evidence="2">
    <location>
        <begin position="9"/>
        <end position="236"/>
    </location>
</feature>
<accession>A0A0A0RNI0</accession>
<evidence type="ECO:0000313" key="4">
    <source>
        <dbReference type="Proteomes" id="UP000030208"/>
    </source>
</evidence>
<dbReference type="Proteomes" id="UP000030208">
    <property type="component" value="Segment"/>
</dbReference>
<proteinExistence type="predicted"/>
<keyword evidence="3" id="KW-0378">Hydrolase</keyword>
<dbReference type="InterPro" id="IPR038729">
    <property type="entry name" value="Rad50/SbcC_AAA"/>
</dbReference>
<dbReference type="RefSeq" id="YP_009151498.1">
    <property type="nucleotide sequence ID" value="NC_027372.1"/>
</dbReference>
<keyword evidence="4" id="KW-1185">Reference proteome</keyword>
<organism evidence="3 4">
    <name type="scientific">Bacillus phage Pascal</name>
    <dbReference type="NCBI Taxonomy" id="1540092"/>
    <lineage>
        <taxon>Viruses</taxon>
        <taxon>Duplodnaviria</taxon>
        <taxon>Heunggongvirae</taxon>
        <taxon>Uroviricota</taxon>
        <taxon>Caudoviricetes</taxon>
        <taxon>Pagevirus</taxon>
        <taxon>Pagevirus pascal</taxon>
    </lineage>
</organism>
<dbReference type="EMBL" id="KM236247">
    <property type="protein sequence ID" value="AIW03665.1"/>
    <property type="molecule type" value="Genomic_DNA"/>
</dbReference>
<reference evidence="3 4" key="1">
    <citation type="journal article" date="2015" name="Genome Announc.">
        <title>Complete Genome of Bacillus megaterium Podophage Pascal.</title>
        <authorList>
            <person name="Snowden J.D."/>
            <person name="Vega Gonzalez A.E."/>
            <person name="Maroun J.W."/>
            <person name="Hernandez A.C."/>
            <person name="Kuty Everett G.F."/>
        </authorList>
    </citation>
    <scope>NUCLEOTIDE SEQUENCE [LARGE SCALE GENOMIC DNA]</scope>
</reference>
<dbReference type="SUPFAM" id="SSF52540">
    <property type="entry name" value="P-loop containing nucleoside triphosphate hydrolases"/>
    <property type="match status" value="1"/>
</dbReference>
<evidence type="ECO:0000313" key="3">
    <source>
        <dbReference type="EMBL" id="AIW03665.1"/>
    </source>
</evidence>
<feature type="coiled-coil region" evidence="1">
    <location>
        <begin position="498"/>
        <end position="532"/>
    </location>
</feature>
<feature type="coiled-coil region" evidence="1">
    <location>
        <begin position="385"/>
        <end position="443"/>
    </location>
</feature>
<sequence>MTKSITLQSLVLLNFKGIRELKLQLNNANADIFGDNATGKTTINDGVTWLLFDKDSLNRKDFQFKTVDSQNNEIHNLEHSVEGIFSVDGAELSLKKIFKEKWTKKRGAATAEFTGHTTDYFINGVPSKKGEYTNKVAELVNEDTFKLLTTPTFFNEHMKWQDRRNVLMEIAGDLSDAEVIASSDKLKALEAILNSHSIADHRKMIASKKTTINKELNAIPVRIDEVRRSMVDTNGASEEALQENIKNAQDKVNVQNETILHLQNGGGAHEIKQQIEEQRSLLLQAKNEYSEKNYTSILDQQELVRQSNEKVSNLTIELKQAQTELTNVKNFLAKEEEKLAGFRSEWSELDAQTFDEHKNTCTMCGQEFPEEKRLELVDAFNLHKAEQLEKLVKQGKSSAAEVENTKVVLSNKEKNIFAIETELKEAVRVKEEAVQKHAELKANTTPFEQTGVYTSFATEINNLTTKMNDVKSMAAESIQTAQNQINDIKQYIASQEAVLNQIKQNEASEKRIAELEEQQQQLAEEYEKIEHQLFLTEEFIRTKVNLLEEKINNKFKMAKFKLFETQINGAIIECCETLYNGVEYNKGLNNAARINVGLDIINTLSEHYGVRVPIFVDNAEAVTELMNVDTQLIALRVNEADKKLRVEVKS</sequence>
<dbReference type="InterPro" id="IPR027417">
    <property type="entry name" value="P-loop_NTPase"/>
</dbReference>
<evidence type="ECO:0000259" key="2">
    <source>
        <dbReference type="Pfam" id="PF13476"/>
    </source>
</evidence>
<gene>
    <name evidence="3" type="ORF">CPT_Pascal30</name>
</gene>
<dbReference type="Gene3D" id="3.40.50.300">
    <property type="entry name" value="P-loop containing nucleotide triphosphate hydrolases"/>
    <property type="match status" value="1"/>
</dbReference>
<dbReference type="GO" id="GO:0016887">
    <property type="term" value="F:ATP hydrolysis activity"/>
    <property type="evidence" value="ECO:0007669"/>
    <property type="project" value="InterPro"/>
</dbReference>
<dbReference type="GeneID" id="24607709"/>
<feature type="coiled-coil region" evidence="1">
    <location>
        <begin position="238"/>
        <end position="338"/>
    </location>
</feature>
<dbReference type="KEGG" id="vg:24607709"/>
<protein>
    <submittedName>
        <fullName evidence="3">Nucleoside triphosphate hydrolase</fullName>
    </submittedName>
</protein>
<dbReference type="GO" id="GO:0006302">
    <property type="term" value="P:double-strand break repair"/>
    <property type="evidence" value="ECO:0007669"/>
    <property type="project" value="InterPro"/>
</dbReference>
<dbReference type="OrthoDB" id="985at10239"/>
<dbReference type="Pfam" id="PF13476">
    <property type="entry name" value="AAA_23"/>
    <property type="match status" value="1"/>
</dbReference>
<evidence type="ECO:0000256" key="1">
    <source>
        <dbReference type="SAM" id="Coils"/>
    </source>
</evidence>